<gene>
    <name evidence="5" type="primary">srp19</name>
    <name evidence="5" type="ORF">DFA_05421</name>
</gene>
<keyword evidence="6" id="KW-1185">Reference proteome</keyword>
<dbReference type="GeneID" id="14875064"/>
<accession>F4PL67</accession>
<sequence length="166" mass="19065">MSTAQPQVTQVQQPKMVNTSTIPNYKKFTVVYPQYMNSSLKRDQGRKVPKDKGVKNPMLEEIAKAIAMLGLHPIIETSKGYPADFYQRGRIRLQIINFETQVPLVASISNKTQLLLKICEYINTNYPNRPEDFKPESMLMLNTPIVKPKEEKEIKKVVDNKKKKGK</sequence>
<evidence type="ECO:0000256" key="1">
    <source>
        <dbReference type="ARBA" id="ARBA00004496"/>
    </source>
</evidence>
<dbReference type="OrthoDB" id="2190947at2759"/>
<protein>
    <submittedName>
        <fullName evidence="5">Signal recognition particle 19 kDa subunit</fullName>
    </submittedName>
</protein>
<dbReference type="InterPro" id="IPR036521">
    <property type="entry name" value="SRP19-like_sf"/>
</dbReference>
<dbReference type="GO" id="GO:0005786">
    <property type="term" value="C:signal recognition particle, endoplasmic reticulum targeting"/>
    <property type="evidence" value="ECO:0007669"/>
    <property type="project" value="UniProtKB-KW"/>
</dbReference>
<keyword evidence="3" id="KW-0733">Signal recognition particle</keyword>
<dbReference type="GO" id="GO:0008312">
    <property type="term" value="F:7S RNA binding"/>
    <property type="evidence" value="ECO:0007669"/>
    <property type="project" value="InterPro"/>
</dbReference>
<dbReference type="GO" id="GO:0006617">
    <property type="term" value="P:SRP-dependent cotranslational protein targeting to membrane, signal sequence recognition"/>
    <property type="evidence" value="ECO:0007669"/>
    <property type="project" value="TreeGrafter"/>
</dbReference>
<dbReference type="KEGG" id="dfa:DFA_05421"/>
<dbReference type="RefSeq" id="XP_004361140.1">
    <property type="nucleotide sequence ID" value="XM_004361083.1"/>
</dbReference>
<dbReference type="EMBL" id="GL883008">
    <property type="protein sequence ID" value="EGG23289.1"/>
    <property type="molecule type" value="Genomic_DNA"/>
</dbReference>
<dbReference type="PANTHER" id="PTHR17453">
    <property type="entry name" value="SIGNAL RECOGNITION PARTICLE 19 KD PROTEIN"/>
    <property type="match status" value="1"/>
</dbReference>
<evidence type="ECO:0000313" key="6">
    <source>
        <dbReference type="Proteomes" id="UP000007797"/>
    </source>
</evidence>
<keyword evidence="2" id="KW-0963">Cytoplasm</keyword>
<comment type="subcellular location">
    <subcellularLocation>
        <location evidence="1">Cytoplasm</location>
    </subcellularLocation>
</comment>
<name>F4PL67_CACFS</name>
<dbReference type="PANTHER" id="PTHR17453:SF0">
    <property type="entry name" value="SIGNAL RECOGNITION PARTICLE 19 KDA PROTEIN"/>
    <property type="match status" value="1"/>
</dbReference>
<dbReference type="AlphaFoldDB" id="F4PL67"/>
<evidence type="ECO:0000256" key="2">
    <source>
        <dbReference type="ARBA" id="ARBA00022490"/>
    </source>
</evidence>
<dbReference type="Gene3D" id="3.30.56.30">
    <property type="entry name" value="Signal recognition particle, SRP19-like subunit"/>
    <property type="match status" value="1"/>
</dbReference>
<dbReference type="SUPFAM" id="SSF69695">
    <property type="entry name" value="SRP19"/>
    <property type="match status" value="1"/>
</dbReference>
<evidence type="ECO:0000313" key="5">
    <source>
        <dbReference type="EMBL" id="EGG23289.1"/>
    </source>
</evidence>
<keyword evidence="4" id="KW-0687">Ribonucleoprotein</keyword>
<organism evidence="5 6">
    <name type="scientific">Cavenderia fasciculata</name>
    <name type="common">Slime mold</name>
    <name type="synonym">Dictyostelium fasciculatum</name>
    <dbReference type="NCBI Taxonomy" id="261658"/>
    <lineage>
        <taxon>Eukaryota</taxon>
        <taxon>Amoebozoa</taxon>
        <taxon>Evosea</taxon>
        <taxon>Eumycetozoa</taxon>
        <taxon>Dictyostelia</taxon>
        <taxon>Acytosteliales</taxon>
        <taxon>Cavenderiaceae</taxon>
        <taxon>Cavenderia</taxon>
    </lineage>
</organism>
<dbReference type="OMA" id="ICEYINT"/>
<dbReference type="Pfam" id="PF01922">
    <property type="entry name" value="SRP19"/>
    <property type="match status" value="1"/>
</dbReference>
<evidence type="ECO:0000256" key="4">
    <source>
        <dbReference type="ARBA" id="ARBA00023274"/>
    </source>
</evidence>
<dbReference type="InterPro" id="IPR002778">
    <property type="entry name" value="Signal_recog_particle_SRP19"/>
</dbReference>
<evidence type="ECO:0000256" key="3">
    <source>
        <dbReference type="ARBA" id="ARBA00023135"/>
    </source>
</evidence>
<dbReference type="Proteomes" id="UP000007797">
    <property type="component" value="Unassembled WGS sequence"/>
</dbReference>
<proteinExistence type="predicted"/>
<reference evidence="6" key="1">
    <citation type="journal article" date="2011" name="Genome Res.">
        <title>Phylogeny-wide analysis of social amoeba genomes highlights ancient origins for complex intercellular communication.</title>
        <authorList>
            <person name="Heidel A.J."/>
            <person name="Lawal H.M."/>
            <person name="Felder M."/>
            <person name="Schilde C."/>
            <person name="Helps N.R."/>
            <person name="Tunggal B."/>
            <person name="Rivero F."/>
            <person name="John U."/>
            <person name="Schleicher M."/>
            <person name="Eichinger L."/>
            <person name="Platzer M."/>
            <person name="Noegel A.A."/>
            <person name="Schaap P."/>
            <person name="Gloeckner G."/>
        </authorList>
    </citation>
    <scope>NUCLEOTIDE SEQUENCE [LARGE SCALE GENOMIC DNA]</scope>
    <source>
        <strain evidence="6">SH3</strain>
    </source>
</reference>
<dbReference type="STRING" id="1054147.F4PL67"/>